<dbReference type="InParanoid" id="A0A409YNQ3"/>
<proteinExistence type="inferred from homology"/>
<feature type="transmembrane region" description="Helical" evidence="12">
    <location>
        <begin position="756"/>
        <end position="775"/>
    </location>
</feature>
<organism evidence="13 14">
    <name type="scientific">Panaeolus cyanescens</name>
    <dbReference type="NCBI Taxonomy" id="181874"/>
    <lineage>
        <taxon>Eukaryota</taxon>
        <taxon>Fungi</taxon>
        <taxon>Dikarya</taxon>
        <taxon>Basidiomycota</taxon>
        <taxon>Agaricomycotina</taxon>
        <taxon>Agaricomycetes</taxon>
        <taxon>Agaricomycetidae</taxon>
        <taxon>Agaricales</taxon>
        <taxon>Agaricineae</taxon>
        <taxon>Galeropsidaceae</taxon>
        <taxon>Panaeolus</taxon>
    </lineage>
</organism>
<comment type="subcellular location">
    <subcellularLocation>
        <location evidence="1">Endoplasmic reticulum membrane</location>
        <topology evidence="1">Multi-pass membrane protein</topology>
    </subcellularLocation>
</comment>
<dbReference type="PANTHER" id="PTHR23071:SF1">
    <property type="entry name" value="GPI ETHANOLAMINE PHOSPHATE TRANSFERASE 3"/>
    <property type="match status" value="1"/>
</dbReference>
<dbReference type="Pfam" id="PF01663">
    <property type="entry name" value="Phosphodiest"/>
    <property type="match status" value="1"/>
</dbReference>
<feature type="region of interest" description="Disordered" evidence="11">
    <location>
        <begin position="1040"/>
        <end position="1059"/>
    </location>
</feature>
<dbReference type="STRING" id="181874.A0A409YNQ3"/>
<evidence type="ECO:0000256" key="3">
    <source>
        <dbReference type="ARBA" id="ARBA00008695"/>
    </source>
</evidence>
<keyword evidence="7" id="KW-0256">Endoplasmic reticulum</keyword>
<dbReference type="GO" id="GO:0005789">
    <property type="term" value="C:endoplasmic reticulum membrane"/>
    <property type="evidence" value="ECO:0007669"/>
    <property type="project" value="UniProtKB-SubCell"/>
</dbReference>
<evidence type="ECO:0000256" key="7">
    <source>
        <dbReference type="ARBA" id="ARBA00022824"/>
    </source>
</evidence>
<dbReference type="Gene3D" id="3.40.720.10">
    <property type="entry name" value="Alkaline Phosphatase, subunit A"/>
    <property type="match status" value="1"/>
</dbReference>
<feature type="transmembrane region" description="Helical" evidence="12">
    <location>
        <begin position="1108"/>
        <end position="1131"/>
    </location>
</feature>
<dbReference type="EMBL" id="NHTK01000905">
    <property type="protein sequence ID" value="PPR04680.1"/>
    <property type="molecule type" value="Genomic_DNA"/>
</dbReference>
<keyword evidence="6 12" id="KW-0812">Transmembrane</keyword>
<evidence type="ECO:0000256" key="6">
    <source>
        <dbReference type="ARBA" id="ARBA00022692"/>
    </source>
</evidence>
<keyword evidence="5" id="KW-0808">Transferase</keyword>
<evidence type="ECO:0000256" key="8">
    <source>
        <dbReference type="ARBA" id="ARBA00022989"/>
    </source>
</evidence>
<feature type="transmembrane region" description="Helical" evidence="12">
    <location>
        <begin position="643"/>
        <end position="661"/>
    </location>
</feature>
<accession>A0A409YNQ3</accession>
<name>A0A409YNQ3_9AGAR</name>
<evidence type="ECO:0000256" key="9">
    <source>
        <dbReference type="ARBA" id="ARBA00023136"/>
    </source>
</evidence>
<keyword evidence="14" id="KW-1185">Reference proteome</keyword>
<dbReference type="OrthoDB" id="272139at2759"/>
<feature type="transmembrane region" description="Helical" evidence="12">
    <location>
        <begin position="854"/>
        <end position="876"/>
    </location>
</feature>
<dbReference type="InterPro" id="IPR002591">
    <property type="entry name" value="Phosphodiest/P_Trfase"/>
</dbReference>
<reference evidence="13 14" key="1">
    <citation type="journal article" date="2018" name="Evol. Lett.">
        <title>Horizontal gene cluster transfer increased hallucinogenic mushroom diversity.</title>
        <authorList>
            <person name="Reynolds H.T."/>
            <person name="Vijayakumar V."/>
            <person name="Gluck-Thaler E."/>
            <person name="Korotkin H.B."/>
            <person name="Matheny P.B."/>
            <person name="Slot J.C."/>
        </authorList>
    </citation>
    <scope>NUCLEOTIDE SEQUENCE [LARGE SCALE GENOMIC DNA]</scope>
    <source>
        <strain evidence="13 14">2629</strain>
    </source>
</reference>
<keyword evidence="10" id="KW-0325">Glycoprotein</keyword>
<comment type="pathway">
    <text evidence="2">Glycolipid biosynthesis; glycosylphosphatidylinositol-anchor biosynthesis.</text>
</comment>
<evidence type="ECO:0000256" key="10">
    <source>
        <dbReference type="ARBA" id="ARBA00023180"/>
    </source>
</evidence>
<evidence type="ECO:0000256" key="12">
    <source>
        <dbReference type="SAM" id="Phobius"/>
    </source>
</evidence>
<dbReference type="InterPro" id="IPR037675">
    <property type="entry name" value="PIG-O_N"/>
</dbReference>
<dbReference type="FunCoup" id="A0A409YNQ3">
    <property type="interactions" value="130"/>
</dbReference>
<dbReference type="AlphaFoldDB" id="A0A409YNQ3"/>
<keyword evidence="4" id="KW-0337">GPI-anchor biosynthesis</keyword>
<evidence type="ECO:0000256" key="2">
    <source>
        <dbReference type="ARBA" id="ARBA00004687"/>
    </source>
</evidence>
<feature type="transmembrane region" description="Helical" evidence="12">
    <location>
        <begin position="1077"/>
        <end position="1096"/>
    </location>
</feature>
<keyword evidence="9 12" id="KW-0472">Membrane</keyword>
<dbReference type="Proteomes" id="UP000284842">
    <property type="component" value="Unassembled WGS sequence"/>
</dbReference>
<comment type="caution">
    <text evidence="13">The sequence shown here is derived from an EMBL/GenBank/DDBJ whole genome shotgun (WGS) entry which is preliminary data.</text>
</comment>
<dbReference type="GO" id="GO:0006506">
    <property type="term" value="P:GPI anchor biosynthetic process"/>
    <property type="evidence" value="ECO:0007669"/>
    <property type="project" value="UniProtKB-UniPathway"/>
</dbReference>
<feature type="transmembrane region" description="Helical" evidence="12">
    <location>
        <begin position="548"/>
        <end position="567"/>
    </location>
</feature>
<feature type="region of interest" description="Disordered" evidence="11">
    <location>
        <begin position="925"/>
        <end position="953"/>
    </location>
</feature>
<evidence type="ECO:0000313" key="14">
    <source>
        <dbReference type="Proteomes" id="UP000284842"/>
    </source>
</evidence>
<comment type="similarity">
    <text evidence="3">Belongs to the PIGG/PIGN/PIGO family. PIGO subfamily.</text>
</comment>
<dbReference type="CDD" id="cd16023">
    <property type="entry name" value="GPI_EPT_3"/>
    <property type="match status" value="1"/>
</dbReference>
<feature type="transmembrane region" description="Helical" evidence="12">
    <location>
        <begin position="588"/>
        <end position="608"/>
    </location>
</feature>
<protein>
    <submittedName>
        <fullName evidence="13">Uncharacterized protein</fullName>
    </submittedName>
</protein>
<evidence type="ECO:0000256" key="1">
    <source>
        <dbReference type="ARBA" id="ARBA00004477"/>
    </source>
</evidence>
<feature type="transmembrane region" description="Helical" evidence="12">
    <location>
        <begin position="1003"/>
        <end position="1030"/>
    </location>
</feature>
<evidence type="ECO:0000256" key="4">
    <source>
        <dbReference type="ARBA" id="ARBA00022502"/>
    </source>
</evidence>
<feature type="compositionally biased region" description="Low complexity" evidence="11">
    <location>
        <begin position="932"/>
        <end position="950"/>
    </location>
</feature>
<feature type="transmembrane region" description="Helical" evidence="12">
    <location>
        <begin position="882"/>
        <end position="899"/>
    </location>
</feature>
<keyword evidence="8 12" id="KW-1133">Transmembrane helix</keyword>
<feature type="region of interest" description="Disordered" evidence="11">
    <location>
        <begin position="1155"/>
        <end position="1182"/>
    </location>
</feature>
<dbReference type="PANTHER" id="PTHR23071">
    <property type="entry name" value="PHOSPHATIDYLINOSITOL GLYCAN"/>
    <property type="match status" value="1"/>
</dbReference>
<dbReference type="InterPro" id="IPR039524">
    <property type="entry name" value="PIGO/GPI13"/>
</dbReference>
<feature type="transmembrane region" description="Helical" evidence="12">
    <location>
        <begin position="6"/>
        <end position="24"/>
    </location>
</feature>
<sequence>MLLPRIALLFWVFLVHIAGIYLFTRGFLLSRLSLTDTSLPYCTAQKRDGQTCTIQPIPPTHKRAVLLIIDALRFDFIAPDAPSPVSPYHHNVFTLPAELTKKYPQHSFIFNAHADPPTTTLQRIKGITTGSLPTFVDIGSNFGAQEIEEDSLLLQMKKAGKKMAFMGDDTWMSVFPTIFEKNLTFPYDSFNVEDLHTVDNGVIAHLFPLLESSTPFTGPFDLLIGHFLGVDHVGHRVGPDHPSMKTKLQQMDDVVRRVVNELPEDTLLVVMGDHGMDRAGDHGGDGDLETSSGMWIYSKGAKLTDLQLGQGGTVTQDSIPSGLLQYKTFPKSTVSYRAIQQIDLVPTLSLLLGVPIPFNNLGTVIPELFWRGSSQLTPYQVLDKALQANAAQVMKYLSTYLASPSGSELSPSYPQLKRTYDLARGSQAGFTQEAHLVATNAFTRAALAACRAMWAQFEPVLMGFGLIVMGMGICAAWGLVRGVRAVWTVELRSNGSVETVDAWVKKPLGQGLRGIGFGISLEWVLLKVFGNEKLKEYAEGLNTLQRSIFFAALFSCAAVIISTPPLGPSSIPSLQPKAGSVVKRTVTSIIRMTPILLLAVSYLSNSFTFWESRTTPFLLASSLLPFLFVALRSPSAGLRKNILINLGILVFCIRAMSSVGVCREEMGGMCAGTFYASPSSWFSSFFSPASSSSTIPINATTSPTDPTVAVAAATSGTSSAPPPWALLLAPVVSYLLPSVTQRYLRRSKSQGGLARVLLPFIIRPVLMLCTLVWTIEYAESAGFPFLAGKWEAILRTIRTYFARTSVGWAALVGGTLWWVLPMCLDVVDIDVPEEPDNTRSRKQQEPKMKKERHLLGFGNAHGAAYLLFVTIPMSLVFLSQQLAGQVTFAFGMVGLMAYVEVLDSVRDVRGIENVFEAATGSNTTGLLGGSGSTSSPQSSSEASSSTAAPALLPPPPPLPSASDLIPLTLLSLVTYFATGHEATFPSLQWKTAFLLTKEVKYPWAPITVVLNTIGGTAVIGGIGVVLVGVWNRGLGGGASGQTTTVNGQEKSDQPPPAAKGEYSELTGPVLVPALNVMLQYALILLGTSVSAAVLRRHLMVWKVFAPRYMLAAVMLLAIDVGILIGVGLGLARGEAFMQKLKLGALANAKANANAGASASGSVDAPQATSSTADRKDVKRKRK</sequence>
<dbReference type="SUPFAM" id="SSF53649">
    <property type="entry name" value="Alkaline phosphatase-like"/>
    <property type="match status" value="1"/>
</dbReference>
<feature type="transmembrane region" description="Helical" evidence="12">
    <location>
        <begin position="800"/>
        <end position="820"/>
    </location>
</feature>
<feature type="transmembrane region" description="Helical" evidence="12">
    <location>
        <begin position="614"/>
        <end position="631"/>
    </location>
</feature>
<dbReference type="InterPro" id="IPR017850">
    <property type="entry name" value="Alkaline_phosphatase_core_sf"/>
</dbReference>
<dbReference type="UniPathway" id="UPA00196"/>
<feature type="transmembrane region" description="Helical" evidence="12">
    <location>
        <begin position="460"/>
        <end position="480"/>
    </location>
</feature>
<evidence type="ECO:0000313" key="13">
    <source>
        <dbReference type="EMBL" id="PPR04680.1"/>
    </source>
</evidence>
<evidence type="ECO:0000256" key="11">
    <source>
        <dbReference type="SAM" id="MobiDB-lite"/>
    </source>
</evidence>
<evidence type="ECO:0000256" key="5">
    <source>
        <dbReference type="ARBA" id="ARBA00022679"/>
    </source>
</evidence>
<dbReference type="GO" id="GO:0051377">
    <property type="term" value="F:mannose-ethanolamine phosphotransferase activity"/>
    <property type="evidence" value="ECO:0007669"/>
    <property type="project" value="InterPro"/>
</dbReference>
<gene>
    <name evidence="13" type="ORF">CVT24_011897</name>
</gene>